<organism evidence="2 3">
    <name type="scientific">Kingdonia uniflora</name>
    <dbReference type="NCBI Taxonomy" id="39325"/>
    <lineage>
        <taxon>Eukaryota</taxon>
        <taxon>Viridiplantae</taxon>
        <taxon>Streptophyta</taxon>
        <taxon>Embryophyta</taxon>
        <taxon>Tracheophyta</taxon>
        <taxon>Spermatophyta</taxon>
        <taxon>Magnoliopsida</taxon>
        <taxon>Ranunculales</taxon>
        <taxon>Circaeasteraceae</taxon>
        <taxon>Kingdonia</taxon>
    </lineage>
</organism>
<reference evidence="2 3" key="1">
    <citation type="journal article" date="2020" name="IScience">
        <title>Genome Sequencing of the Endangered Kingdonia uniflora (Circaeasteraceae, Ranunculales) Reveals Potential Mechanisms of Evolutionary Specialization.</title>
        <authorList>
            <person name="Sun Y."/>
            <person name="Deng T."/>
            <person name="Zhang A."/>
            <person name="Moore M.J."/>
            <person name="Landis J.B."/>
            <person name="Lin N."/>
            <person name="Zhang H."/>
            <person name="Zhang X."/>
            <person name="Huang J."/>
            <person name="Zhang X."/>
            <person name="Sun H."/>
            <person name="Wang H."/>
        </authorList>
    </citation>
    <scope>NUCLEOTIDE SEQUENCE [LARGE SCALE GENOMIC DNA]</scope>
    <source>
        <strain evidence="2">TB1705</strain>
        <tissue evidence="2">Leaf</tissue>
    </source>
</reference>
<keyword evidence="1" id="KW-1133">Transmembrane helix</keyword>
<dbReference type="EMBL" id="JACGCM010001281">
    <property type="protein sequence ID" value="KAF6157093.1"/>
    <property type="molecule type" value="Genomic_DNA"/>
</dbReference>
<comment type="caution">
    <text evidence="2">The sequence shown here is derived from an EMBL/GenBank/DDBJ whole genome shotgun (WGS) entry which is preliminary data.</text>
</comment>
<proteinExistence type="predicted"/>
<keyword evidence="1" id="KW-0472">Membrane</keyword>
<accession>A0A7J7MQD6</accession>
<evidence type="ECO:0000313" key="3">
    <source>
        <dbReference type="Proteomes" id="UP000541444"/>
    </source>
</evidence>
<dbReference type="AlphaFoldDB" id="A0A7J7MQD6"/>
<keyword evidence="1" id="KW-0812">Transmembrane</keyword>
<protein>
    <submittedName>
        <fullName evidence="2">Uncharacterized protein</fullName>
    </submittedName>
</protein>
<evidence type="ECO:0000256" key="1">
    <source>
        <dbReference type="SAM" id="Phobius"/>
    </source>
</evidence>
<keyword evidence="3" id="KW-1185">Reference proteome</keyword>
<evidence type="ECO:0000313" key="2">
    <source>
        <dbReference type="EMBL" id="KAF6157093.1"/>
    </source>
</evidence>
<gene>
    <name evidence="2" type="ORF">GIB67_041554</name>
</gene>
<sequence>MKMIHHDLPALNWCEKNPIATITLLQLSSLYLGFSPHLFVKFWWQFSLFFPCISATSHFLNLYLIDVMFYPIFQELQEIKRV</sequence>
<feature type="transmembrane region" description="Helical" evidence="1">
    <location>
        <begin position="42"/>
        <end position="64"/>
    </location>
</feature>
<name>A0A7J7MQD6_9MAGN</name>
<dbReference type="Proteomes" id="UP000541444">
    <property type="component" value="Unassembled WGS sequence"/>
</dbReference>